<keyword evidence="1" id="KW-0175">Coiled coil</keyword>
<feature type="coiled-coil region" evidence="1">
    <location>
        <begin position="14"/>
        <end position="41"/>
    </location>
</feature>
<sequence length="114" mass="13565">MSKYDELTQTEHDKRIESENVEQTMRKVRQLQESYDEHFQRANRFFEEIGFEFRGSDRANVFGALKEEHHRQMLNIKNHLGAQEESLRAANRKLETELDEVVAAKKQALREESQ</sequence>
<reference evidence="2 3" key="1">
    <citation type="journal article" date="2023" name="Microbiol. Spectr.">
        <title>Symbiosis of Carpenter Bees with Uncharacterized Lactic Acid Bacteria Showing NAD Auxotrophy.</title>
        <authorList>
            <person name="Kawasaki S."/>
            <person name="Ozawa K."/>
            <person name="Mori T."/>
            <person name="Yamamoto A."/>
            <person name="Ito M."/>
            <person name="Ohkuma M."/>
            <person name="Sakamoto M."/>
            <person name="Matsutani M."/>
        </authorList>
    </citation>
    <scope>NUCLEOTIDE SEQUENCE [LARGE SCALE GENOMIC DNA]</scope>
    <source>
        <strain evidence="2 3">XA3</strain>
    </source>
</reference>
<name>A0AAU9CZB6_9LACO</name>
<gene>
    <name evidence="2" type="ORF">XA3_17800</name>
</gene>
<keyword evidence="3" id="KW-1185">Reference proteome</keyword>
<evidence type="ECO:0000256" key="1">
    <source>
        <dbReference type="SAM" id="Coils"/>
    </source>
</evidence>
<dbReference type="RefSeq" id="WP_317635140.1">
    <property type="nucleotide sequence ID" value="NZ_AP026802.1"/>
</dbReference>
<dbReference type="InterPro" id="IPR025014">
    <property type="entry name" value="DUF3958"/>
</dbReference>
<dbReference type="Pfam" id="PF13125">
    <property type="entry name" value="DUF3958"/>
    <property type="match status" value="1"/>
</dbReference>
<dbReference type="Proteomes" id="UP001321861">
    <property type="component" value="Chromosome"/>
</dbReference>
<protein>
    <submittedName>
        <fullName evidence="2">Uncharacterized protein</fullName>
    </submittedName>
</protein>
<feature type="coiled-coil region" evidence="1">
    <location>
        <begin position="80"/>
        <end position="111"/>
    </location>
</feature>
<organism evidence="2 3">
    <name type="scientific">Xylocopilactobacillus apicola</name>
    <dbReference type="NCBI Taxonomy" id="2932184"/>
    <lineage>
        <taxon>Bacteria</taxon>
        <taxon>Bacillati</taxon>
        <taxon>Bacillota</taxon>
        <taxon>Bacilli</taxon>
        <taxon>Lactobacillales</taxon>
        <taxon>Lactobacillaceae</taxon>
        <taxon>Xylocopilactobacillus</taxon>
    </lineage>
</organism>
<evidence type="ECO:0000313" key="3">
    <source>
        <dbReference type="Proteomes" id="UP001321861"/>
    </source>
</evidence>
<accession>A0AAU9CZB6</accession>
<dbReference type="KEGG" id="xap:XA3_17800"/>
<dbReference type="AlphaFoldDB" id="A0AAU9CZB6"/>
<dbReference type="EMBL" id="AP026802">
    <property type="protein sequence ID" value="BDR59339.1"/>
    <property type="molecule type" value="Genomic_DNA"/>
</dbReference>
<proteinExistence type="predicted"/>
<evidence type="ECO:0000313" key="2">
    <source>
        <dbReference type="EMBL" id="BDR59339.1"/>
    </source>
</evidence>